<evidence type="ECO:0000256" key="1">
    <source>
        <dbReference type="ARBA" id="ARBA00007381"/>
    </source>
</evidence>
<dbReference type="PROSITE" id="PS01036">
    <property type="entry name" value="HSP70_3"/>
    <property type="match status" value="1"/>
</dbReference>
<dbReference type="Gene3D" id="3.90.640.10">
    <property type="entry name" value="Actin, Chain A, domain 4"/>
    <property type="match status" value="1"/>
</dbReference>
<dbReference type="AlphaFoldDB" id="A0A1J4SCR3"/>
<protein>
    <recommendedName>
        <fullName evidence="6">Heat-shock protein Hsp70</fullName>
    </recommendedName>
</protein>
<dbReference type="PANTHER" id="PTHR19375">
    <property type="entry name" value="HEAT SHOCK PROTEIN 70KDA"/>
    <property type="match status" value="1"/>
</dbReference>
<dbReference type="EMBL" id="MNUO01000061">
    <property type="protein sequence ID" value="OIN97179.1"/>
    <property type="molecule type" value="Genomic_DNA"/>
</dbReference>
<dbReference type="GO" id="GO:0140662">
    <property type="term" value="F:ATP-dependent protein folding chaperone"/>
    <property type="evidence" value="ECO:0007669"/>
    <property type="project" value="InterPro"/>
</dbReference>
<dbReference type="InterPro" id="IPR029047">
    <property type="entry name" value="HSP70_peptide-bd_sf"/>
</dbReference>
<evidence type="ECO:0000256" key="2">
    <source>
        <dbReference type="ARBA" id="ARBA00022741"/>
    </source>
</evidence>
<dbReference type="Gene3D" id="3.30.420.40">
    <property type="match status" value="2"/>
</dbReference>
<gene>
    <name evidence="4" type="ORF">AUJ66_04130</name>
</gene>
<sequence length="838" mass="94672">MARQKIDYGIDLGTTNSEIARMDNGRITIFRHGPRNKEILPSCVHFTKRRQMLVGDMAYNAISKDKENTFIEFKRAMGSDDIYHSTHMDKSYTPEELSAEILKQLKRAVKDEEFSSVVITVPAAFDQVQIEATRRAAELAGFEYFQLLQEPIAASLAFLYDKKNIEGIWLVFDFGGGTFDAALVGMEEGIMKVIDHAGDNYLGGKNMDWLIVDEKIIPHLEENFSIEAIVNDDDRRLDLRWAWKRYAEEAKITLSDRAFYIIEEESVCEDDNGNKIDTAISINRSEFEQLISPLIDGAISICKELLTRNRLPSSDLMTVLMVGGPTYIPLLREKVKNELYKNINVTIDPMTVVAQGAAIFASTKPIPVEKQPRDYSKIQLILGYPDTTAETELTFGIKVDKEKTKGTVPSKVFAVVTRNDKDWTTGKIELEGGAVLVVRLHLIENTTNGFSVELFDETGNRLACEPNSISILQGIKIAQPPLPHDIGISATVIGAEEEELIVPILTKGTSLPIVSKKTFFAPKKLRPGNSSDVLKIVVWEGKGGTKPIRNTYMNEIRISGDMLSSLLPERSEVTVTIRIDESRRVKTSAYLPYLDKTIEKVMDPDYTLSAVSTDELAHQIEDEKTRLDDIQNKIQQVGEFAGPKPTEIEKSLIEIDDLNEKGRGDKDRSREVQKRLNEIAVKIDGIERSINWPQVENELTEELKATEQVVDRFGDDKAKQILSQLKPEIEKAIELKNVKRAKDVKDKLLQLKLNILFQRKEYWVSVLTNINESFDEIQWSDRSKARDLVDKGSSLLASGQFSDEIKNIVFELWGLMPKADQEKTKVPRTDIPIYIPKL</sequence>
<evidence type="ECO:0000313" key="5">
    <source>
        <dbReference type="Proteomes" id="UP000182278"/>
    </source>
</evidence>
<proteinExistence type="inferred from homology"/>
<name>A0A1J4SCR3_9BACT</name>
<dbReference type="InterPro" id="IPR013126">
    <property type="entry name" value="Hsp_70_fam"/>
</dbReference>
<dbReference type="InterPro" id="IPR018181">
    <property type="entry name" value="Heat_shock_70_CS"/>
</dbReference>
<keyword evidence="3" id="KW-0067">ATP-binding</keyword>
<dbReference type="InterPro" id="IPR043129">
    <property type="entry name" value="ATPase_NBD"/>
</dbReference>
<comment type="caution">
    <text evidence="4">The sequence shown here is derived from an EMBL/GenBank/DDBJ whole genome shotgun (WGS) entry which is preliminary data.</text>
</comment>
<dbReference type="SUPFAM" id="SSF53067">
    <property type="entry name" value="Actin-like ATPase domain"/>
    <property type="match status" value="2"/>
</dbReference>
<keyword evidence="2" id="KW-0547">Nucleotide-binding</keyword>
<reference evidence="4 5" key="1">
    <citation type="journal article" date="2016" name="Environ. Microbiol.">
        <title>Genomic resolution of a cold subsurface aquifer community provides metabolic insights for novel microbes adapted to high CO concentrations.</title>
        <authorList>
            <person name="Probst A.J."/>
            <person name="Castelle C.J."/>
            <person name="Singh A."/>
            <person name="Brown C.T."/>
            <person name="Anantharaman K."/>
            <person name="Sharon I."/>
            <person name="Hug L.A."/>
            <person name="Burstein D."/>
            <person name="Emerson J.B."/>
            <person name="Thomas B.C."/>
            <person name="Banfield J.F."/>
        </authorList>
    </citation>
    <scope>NUCLEOTIDE SEQUENCE [LARGE SCALE GENOMIC DNA]</scope>
    <source>
        <strain evidence="4">CG1_02_38_46</strain>
    </source>
</reference>
<evidence type="ECO:0000313" key="4">
    <source>
        <dbReference type="EMBL" id="OIN97179.1"/>
    </source>
</evidence>
<comment type="similarity">
    <text evidence="1">Belongs to the heat shock protein 70 family.</text>
</comment>
<dbReference type="PROSITE" id="PS00297">
    <property type="entry name" value="HSP70_1"/>
    <property type="match status" value="1"/>
</dbReference>
<dbReference type="CDD" id="cd24029">
    <property type="entry name" value="ASKHA_NBD_HSP70_DnaK_HscA_HscC"/>
    <property type="match status" value="1"/>
</dbReference>
<accession>A0A1J4SCR3</accession>
<evidence type="ECO:0000256" key="3">
    <source>
        <dbReference type="ARBA" id="ARBA00022840"/>
    </source>
</evidence>
<dbReference type="Proteomes" id="UP000182278">
    <property type="component" value="Unassembled WGS sequence"/>
</dbReference>
<dbReference type="Gene3D" id="2.60.34.10">
    <property type="entry name" value="Substrate Binding Domain Of DNAk, Chain A, domain 1"/>
    <property type="match status" value="1"/>
</dbReference>
<dbReference type="STRING" id="1817893.AUJ66_04130"/>
<dbReference type="Pfam" id="PF00012">
    <property type="entry name" value="HSP70"/>
    <property type="match status" value="1"/>
</dbReference>
<dbReference type="GO" id="GO:0005524">
    <property type="term" value="F:ATP binding"/>
    <property type="evidence" value="ECO:0007669"/>
    <property type="project" value="UniProtKB-KW"/>
</dbReference>
<organism evidence="4 5">
    <name type="scientific">Candidatus Desantisbacteria bacterium CG1_02_38_46</name>
    <dbReference type="NCBI Taxonomy" id="1817893"/>
    <lineage>
        <taxon>Bacteria</taxon>
        <taxon>Candidatus Desantisiibacteriota</taxon>
    </lineage>
</organism>
<dbReference type="PRINTS" id="PR00301">
    <property type="entry name" value="HEATSHOCK70"/>
</dbReference>
<evidence type="ECO:0008006" key="6">
    <source>
        <dbReference type="Google" id="ProtNLM"/>
    </source>
</evidence>
<dbReference type="FunFam" id="3.30.420.40:FF:000028">
    <property type="entry name" value="heat shock 70 kDa protein-like"/>
    <property type="match status" value="1"/>
</dbReference>